<dbReference type="Gene3D" id="3.40.50.150">
    <property type="entry name" value="Vaccinia Virus protein VP39"/>
    <property type="match status" value="1"/>
</dbReference>
<dbReference type="EMBL" id="MGDB01000051">
    <property type="protein sequence ID" value="OGL42341.1"/>
    <property type="molecule type" value="Genomic_DNA"/>
</dbReference>
<feature type="domain" description="DNA methylase N-4/N-6" evidence="5">
    <location>
        <begin position="77"/>
        <end position="251"/>
    </location>
</feature>
<protein>
    <recommendedName>
        <fullName evidence="4">Methyltransferase</fullName>
        <ecNumber evidence="4">2.1.1.-</ecNumber>
    </recommendedName>
</protein>
<feature type="non-terminal residue" evidence="6">
    <location>
        <position position="252"/>
    </location>
</feature>
<keyword evidence="3" id="KW-0808">Transferase</keyword>
<dbReference type="EC" id="2.1.1.-" evidence="4"/>
<name>A0A1F7RLL2_9BACT</name>
<dbReference type="Pfam" id="PF01555">
    <property type="entry name" value="N6_N4_Mtase"/>
    <property type="match status" value="1"/>
</dbReference>
<gene>
    <name evidence="6" type="ORF">A2042_05495</name>
</gene>
<evidence type="ECO:0000313" key="7">
    <source>
        <dbReference type="Proteomes" id="UP000178526"/>
    </source>
</evidence>
<dbReference type="AlphaFoldDB" id="A0A1F7RLL2"/>
<dbReference type="GO" id="GO:0003677">
    <property type="term" value="F:DNA binding"/>
    <property type="evidence" value="ECO:0007669"/>
    <property type="project" value="InterPro"/>
</dbReference>
<evidence type="ECO:0000259" key="5">
    <source>
        <dbReference type="Pfam" id="PF01555"/>
    </source>
</evidence>
<evidence type="ECO:0000313" key="6">
    <source>
        <dbReference type="EMBL" id="OGL42341.1"/>
    </source>
</evidence>
<dbReference type="InterPro" id="IPR029063">
    <property type="entry name" value="SAM-dependent_MTases_sf"/>
</dbReference>
<comment type="similarity">
    <text evidence="1 4">Belongs to the N(4)/N(6)-methyltransferase family.</text>
</comment>
<evidence type="ECO:0000256" key="1">
    <source>
        <dbReference type="ARBA" id="ARBA00006594"/>
    </source>
</evidence>
<dbReference type="InterPro" id="IPR002941">
    <property type="entry name" value="DNA_methylase_N4/N6"/>
</dbReference>
<evidence type="ECO:0000256" key="4">
    <source>
        <dbReference type="RuleBase" id="RU362026"/>
    </source>
</evidence>
<evidence type="ECO:0000256" key="2">
    <source>
        <dbReference type="ARBA" id="ARBA00022603"/>
    </source>
</evidence>
<organism evidence="6 7">
    <name type="scientific">Candidatus Schekmanbacteria bacterium GWA2_38_11</name>
    <dbReference type="NCBI Taxonomy" id="1817876"/>
    <lineage>
        <taxon>Bacteria</taxon>
        <taxon>Candidatus Schekmaniibacteriota</taxon>
    </lineage>
</organism>
<accession>A0A1F7RLL2</accession>
<evidence type="ECO:0000256" key="3">
    <source>
        <dbReference type="ARBA" id="ARBA00022679"/>
    </source>
</evidence>
<dbReference type="Proteomes" id="UP000178526">
    <property type="component" value="Unassembled WGS sequence"/>
</dbReference>
<dbReference type="PRINTS" id="PR00508">
    <property type="entry name" value="S21N4MTFRASE"/>
</dbReference>
<comment type="caution">
    <text evidence="6">The sequence shown here is derived from an EMBL/GenBank/DDBJ whole genome shotgun (WGS) entry which is preliminary data.</text>
</comment>
<dbReference type="GO" id="GO:0032259">
    <property type="term" value="P:methylation"/>
    <property type="evidence" value="ECO:0007669"/>
    <property type="project" value="UniProtKB-KW"/>
</dbReference>
<dbReference type="PROSITE" id="PS00092">
    <property type="entry name" value="N6_MTASE"/>
    <property type="match status" value="1"/>
</dbReference>
<dbReference type="InterPro" id="IPR001091">
    <property type="entry name" value="RM_Methyltransferase"/>
</dbReference>
<dbReference type="InterPro" id="IPR002052">
    <property type="entry name" value="DNA_methylase_N6_adenine_CS"/>
</dbReference>
<reference evidence="6 7" key="1">
    <citation type="journal article" date="2016" name="Nat. Commun.">
        <title>Thousands of microbial genomes shed light on interconnected biogeochemical processes in an aquifer system.</title>
        <authorList>
            <person name="Anantharaman K."/>
            <person name="Brown C.T."/>
            <person name="Hug L.A."/>
            <person name="Sharon I."/>
            <person name="Castelle C.J."/>
            <person name="Probst A.J."/>
            <person name="Thomas B.C."/>
            <person name="Singh A."/>
            <person name="Wilkins M.J."/>
            <person name="Karaoz U."/>
            <person name="Brodie E.L."/>
            <person name="Williams K.H."/>
            <person name="Hubbard S.S."/>
            <person name="Banfield J.F."/>
        </authorList>
    </citation>
    <scope>NUCLEOTIDE SEQUENCE [LARGE SCALE GENOMIC DNA]</scope>
</reference>
<sequence>MSKRINKKPISKDTSKQKTNKLYSLSDNPFEFSTSEEAAVYTDKKPFSIYYDNPEHSVRLLKGDCIEILNQARENSVDMIFADPPYFLSNGGITCHAGKMVSVNKGKWDKSKGVIENHKFTLEWLKACQRVLKPNGTIWVSGTTHIIYSIGFAMQELGFKILNDIIWYKRNAPPNLSCRYFTHSTEIVLWAAKNEKSKHYYDYQLMKKMNRGKQMRNVWEISAPFSEEKKFGKHPTQKPIELLKRILLASTR</sequence>
<proteinExistence type="inferred from homology"/>
<keyword evidence="2" id="KW-0489">Methyltransferase</keyword>
<dbReference type="SUPFAM" id="SSF53335">
    <property type="entry name" value="S-adenosyl-L-methionine-dependent methyltransferases"/>
    <property type="match status" value="1"/>
</dbReference>
<dbReference type="GO" id="GO:0008170">
    <property type="term" value="F:N-methyltransferase activity"/>
    <property type="evidence" value="ECO:0007669"/>
    <property type="project" value="InterPro"/>
</dbReference>